<gene>
    <name evidence="1" type="ORF">LCGC14_1850320</name>
</gene>
<organism evidence="1">
    <name type="scientific">marine sediment metagenome</name>
    <dbReference type="NCBI Taxonomy" id="412755"/>
    <lineage>
        <taxon>unclassified sequences</taxon>
        <taxon>metagenomes</taxon>
        <taxon>ecological metagenomes</taxon>
    </lineage>
</organism>
<name>A0A0F9GAK1_9ZZZZ</name>
<dbReference type="EMBL" id="LAZR01018577">
    <property type="protein sequence ID" value="KKL95869.1"/>
    <property type="molecule type" value="Genomic_DNA"/>
</dbReference>
<dbReference type="AlphaFoldDB" id="A0A0F9GAK1"/>
<evidence type="ECO:0000313" key="1">
    <source>
        <dbReference type="EMBL" id="KKL95869.1"/>
    </source>
</evidence>
<proteinExistence type="predicted"/>
<dbReference type="InterPro" id="IPR036626">
    <property type="entry name" value="GpW_sf"/>
</dbReference>
<reference evidence="1" key="1">
    <citation type="journal article" date="2015" name="Nature">
        <title>Complex archaea that bridge the gap between prokaryotes and eukaryotes.</title>
        <authorList>
            <person name="Spang A."/>
            <person name="Saw J.H."/>
            <person name="Jorgensen S.L."/>
            <person name="Zaremba-Niedzwiedzka K."/>
            <person name="Martijn J."/>
            <person name="Lind A.E."/>
            <person name="van Eijk R."/>
            <person name="Schleper C."/>
            <person name="Guy L."/>
            <person name="Ettema T.J."/>
        </authorList>
    </citation>
    <scope>NUCLEOTIDE SEQUENCE</scope>
</reference>
<comment type="caution">
    <text evidence="1">The sequence shown here is derived from an EMBL/GenBank/DDBJ whole genome shotgun (WGS) entry which is preliminary data.</text>
</comment>
<sequence>MAFTAANLTSVETAIMNLATGASAVQVTIGDKSITYRKLDLLTLRSLRDLIRMELAASTSFSNKVRFDAPT</sequence>
<dbReference type="GO" id="GO:0019058">
    <property type="term" value="P:viral life cycle"/>
    <property type="evidence" value="ECO:0007669"/>
    <property type="project" value="InterPro"/>
</dbReference>
<protein>
    <submittedName>
        <fullName evidence="1">Uncharacterized protein</fullName>
    </submittedName>
</protein>
<accession>A0A0F9GAK1</accession>
<dbReference type="Gene3D" id="3.30.1580.10">
    <property type="entry name" value="Head-to-tail joining protein W"/>
    <property type="match status" value="1"/>
</dbReference>